<organism evidence="1 2">
    <name type="scientific">Thalassiosira oceanica</name>
    <name type="common">Marine diatom</name>
    <dbReference type="NCBI Taxonomy" id="159749"/>
    <lineage>
        <taxon>Eukaryota</taxon>
        <taxon>Sar</taxon>
        <taxon>Stramenopiles</taxon>
        <taxon>Ochrophyta</taxon>
        <taxon>Bacillariophyta</taxon>
        <taxon>Coscinodiscophyceae</taxon>
        <taxon>Thalassiosirophycidae</taxon>
        <taxon>Thalassiosirales</taxon>
        <taxon>Thalassiosiraceae</taxon>
        <taxon>Thalassiosira</taxon>
    </lineage>
</organism>
<evidence type="ECO:0000313" key="1">
    <source>
        <dbReference type="EMBL" id="EJK46384.1"/>
    </source>
</evidence>
<gene>
    <name evidence="1" type="ORF">THAOC_34949</name>
</gene>
<accession>K0R442</accession>
<dbReference type="InterPro" id="IPR026906">
    <property type="entry name" value="LRR_5"/>
</dbReference>
<evidence type="ECO:0008006" key="3">
    <source>
        <dbReference type="Google" id="ProtNLM"/>
    </source>
</evidence>
<dbReference type="Proteomes" id="UP000266841">
    <property type="component" value="Unassembled WGS sequence"/>
</dbReference>
<evidence type="ECO:0000313" key="2">
    <source>
        <dbReference type="Proteomes" id="UP000266841"/>
    </source>
</evidence>
<dbReference type="InterPro" id="IPR032675">
    <property type="entry name" value="LRR_dom_sf"/>
</dbReference>
<dbReference type="Pfam" id="PF13306">
    <property type="entry name" value="LRR_5"/>
    <property type="match status" value="1"/>
</dbReference>
<reference evidence="1 2" key="1">
    <citation type="journal article" date="2012" name="Genome Biol.">
        <title>Genome and low-iron response of an oceanic diatom adapted to chronic iron limitation.</title>
        <authorList>
            <person name="Lommer M."/>
            <person name="Specht M."/>
            <person name="Roy A.S."/>
            <person name="Kraemer L."/>
            <person name="Andreson R."/>
            <person name="Gutowska M.A."/>
            <person name="Wolf J."/>
            <person name="Bergner S.V."/>
            <person name="Schilhabel M.B."/>
            <person name="Klostermeier U.C."/>
            <person name="Beiko R.G."/>
            <person name="Rosenstiel P."/>
            <person name="Hippler M."/>
            <person name="Laroche J."/>
        </authorList>
    </citation>
    <scope>NUCLEOTIDE SEQUENCE [LARGE SCALE GENOMIC DNA]</scope>
    <source>
        <strain evidence="1 2">CCMP1005</strain>
    </source>
</reference>
<name>K0R442_THAOC</name>
<dbReference type="EMBL" id="AGNL01047789">
    <property type="protein sequence ID" value="EJK46384.1"/>
    <property type="molecule type" value="Genomic_DNA"/>
</dbReference>
<keyword evidence="2" id="KW-1185">Reference proteome</keyword>
<protein>
    <recommendedName>
        <fullName evidence="3">Leucine-rich repeat domain-containing protein</fullName>
    </recommendedName>
</protein>
<sequence>MGDQLLYEGGWKVAEELRSKVTRVRVAPQVKKIPGHAFFLCDKLIELQLNEGLEVIGESSFERCKSLQSVAVPSNVIELGWRAFADCSGLIELQLKEGVQVIGVNVFRNCTALKL</sequence>
<comment type="caution">
    <text evidence="1">The sequence shown here is derived from an EMBL/GenBank/DDBJ whole genome shotgun (WGS) entry which is preliminary data.</text>
</comment>
<dbReference type="SUPFAM" id="SSF52058">
    <property type="entry name" value="L domain-like"/>
    <property type="match status" value="1"/>
</dbReference>
<dbReference type="AlphaFoldDB" id="K0R442"/>
<dbReference type="OrthoDB" id="25727at2759"/>
<dbReference type="Gene3D" id="3.80.10.10">
    <property type="entry name" value="Ribonuclease Inhibitor"/>
    <property type="match status" value="1"/>
</dbReference>
<proteinExistence type="predicted"/>